<dbReference type="EMBL" id="CP019608">
    <property type="protein sequence ID" value="AQP52752.1"/>
    <property type="molecule type" value="Genomic_DNA"/>
</dbReference>
<sequence>MDRTLFGNAVRDARRALGWSQSALAERSGVSRPTIARLEAGRGVSSTSLLKLAKALDLQIALEPQEKHR</sequence>
<accession>A0A1Q2D2Z2</accession>
<dbReference type="KEGG" id="tfa:BW733_17675"/>
<dbReference type="SUPFAM" id="SSF47413">
    <property type="entry name" value="lambda repressor-like DNA-binding domains"/>
    <property type="match status" value="1"/>
</dbReference>
<name>A0A1Q2D2Z2_9ACTN</name>
<dbReference type="Gene3D" id="1.10.260.40">
    <property type="entry name" value="lambda repressor-like DNA-binding domains"/>
    <property type="match status" value="1"/>
</dbReference>
<dbReference type="GO" id="GO:0003677">
    <property type="term" value="F:DNA binding"/>
    <property type="evidence" value="ECO:0007669"/>
    <property type="project" value="InterPro"/>
</dbReference>
<proteinExistence type="predicted"/>
<dbReference type="OrthoDB" id="5083071at2"/>
<dbReference type="InterPro" id="IPR010982">
    <property type="entry name" value="Lambda_DNA-bd_dom_sf"/>
</dbReference>
<evidence type="ECO:0000313" key="3">
    <source>
        <dbReference type="Proteomes" id="UP000188235"/>
    </source>
</evidence>
<reference evidence="2 3" key="1">
    <citation type="journal article" date="2008" name="Int. J. Syst. Evol. Microbiol.">
        <title>Tessaracoccus flavescens sp. nov., isolated from marine sediment.</title>
        <authorList>
            <person name="Lee D.W."/>
            <person name="Lee S.D."/>
        </authorList>
    </citation>
    <scope>NUCLEOTIDE SEQUENCE [LARGE SCALE GENOMIC DNA]</scope>
    <source>
        <strain evidence="2 3">SST-39T</strain>
        <plasmid evidence="3">Plasmid</plasmid>
    </source>
</reference>
<dbReference type="SMART" id="SM00530">
    <property type="entry name" value="HTH_XRE"/>
    <property type="match status" value="1"/>
</dbReference>
<dbReference type="Proteomes" id="UP000188235">
    <property type="component" value="Plasmid unnamed"/>
</dbReference>
<evidence type="ECO:0000259" key="1">
    <source>
        <dbReference type="PROSITE" id="PS50943"/>
    </source>
</evidence>
<evidence type="ECO:0000313" key="2">
    <source>
        <dbReference type="EMBL" id="AQP52752.1"/>
    </source>
</evidence>
<dbReference type="AlphaFoldDB" id="A0A1Q2D2Z2"/>
<protein>
    <recommendedName>
        <fullName evidence="1">HTH cro/C1-type domain-containing protein</fullName>
    </recommendedName>
</protein>
<organism evidence="2 3">
    <name type="scientific">Tessaracoccus flavescens</name>
    <dbReference type="NCBI Taxonomy" id="399497"/>
    <lineage>
        <taxon>Bacteria</taxon>
        <taxon>Bacillati</taxon>
        <taxon>Actinomycetota</taxon>
        <taxon>Actinomycetes</taxon>
        <taxon>Propionibacteriales</taxon>
        <taxon>Propionibacteriaceae</taxon>
        <taxon>Tessaracoccus</taxon>
    </lineage>
</organism>
<geneLocation type="plasmid" evidence="2">
    <name>unnamed</name>
</geneLocation>
<feature type="domain" description="HTH cro/C1-type" evidence="1">
    <location>
        <begin position="10"/>
        <end position="63"/>
    </location>
</feature>
<keyword evidence="2" id="KW-0614">Plasmid</keyword>
<dbReference type="CDD" id="cd00093">
    <property type="entry name" value="HTH_XRE"/>
    <property type="match status" value="1"/>
</dbReference>
<dbReference type="InterPro" id="IPR001387">
    <property type="entry name" value="Cro/C1-type_HTH"/>
</dbReference>
<dbReference type="Pfam" id="PF01381">
    <property type="entry name" value="HTH_3"/>
    <property type="match status" value="1"/>
</dbReference>
<dbReference type="PROSITE" id="PS50943">
    <property type="entry name" value="HTH_CROC1"/>
    <property type="match status" value="1"/>
</dbReference>
<keyword evidence="3" id="KW-1185">Reference proteome</keyword>
<gene>
    <name evidence="2" type="ORF">BW733_17675</name>
</gene>